<comment type="caution">
    <text evidence="1">The sequence shown here is derived from an EMBL/GenBank/DDBJ whole genome shotgun (WGS) entry which is preliminary data.</text>
</comment>
<evidence type="ECO:0000313" key="1">
    <source>
        <dbReference type="EMBL" id="MFC5861744.1"/>
    </source>
</evidence>
<keyword evidence="2" id="KW-1185">Reference proteome</keyword>
<reference evidence="2" key="1">
    <citation type="journal article" date="2019" name="Int. J. Syst. Evol. Microbiol.">
        <title>The Global Catalogue of Microorganisms (GCM) 10K type strain sequencing project: providing services to taxonomists for standard genome sequencing and annotation.</title>
        <authorList>
            <consortium name="The Broad Institute Genomics Platform"/>
            <consortium name="The Broad Institute Genome Sequencing Center for Infectious Disease"/>
            <person name="Wu L."/>
            <person name="Ma J."/>
        </authorList>
    </citation>
    <scope>NUCLEOTIDE SEQUENCE [LARGE SCALE GENOMIC DNA]</scope>
    <source>
        <strain evidence="2">JCM 4087</strain>
    </source>
</reference>
<dbReference type="Proteomes" id="UP001596091">
    <property type="component" value="Unassembled WGS sequence"/>
</dbReference>
<dbReference type="EMBL" id="JBHSPH010000002">
    <property type="protein sequence ID" value="MFC5861744.1"/>
    <property type="molecule type" value="Genomic_DNA"/>
</dbReference>
<evidence type="ECO:0008006" key="3">
    <source>
        <dbReference type="Google" id="ProtNLM"/>
    </source>
</evidence>
<name>A0ABW1ECN5_9BACT</name>
<organism evidence="1 2">
    <name type="scientific">Acidicapsa dinghuensis</name>
    <dbReference type="NCBI Taxonomy" id="2218256"/>
    <lineage>
        <taxon>Bacteria</taxon>
        <taxon>Pseudomonadati</taxon>
        <taxon>Acidobacteriota</taxon>
        <taxon>Terriglobia</taxon>
        <taxon>Terriglobales</taxon>
        <taxon>Acidobacteriaceae</taxon>
        <taxon>Acidicapsa</taxon>
    </lineage>
</organism>
<protein>
    <recommendedName>
        <fullName evidence="3">DUF2384 domain-containing protein</fullName>
    </recommendedName>
</protein>
<dbReference type="RefSeq" id="WP_263337317.1">
    <property type="nucleotide sequence ID" value="NZ_JAGSYH010000004.1"/>
</dbReference>
<gene>
    <name evidence="1" type="ORF">ACFPT7_05525</name>
</gene>
<proteinExistence type="predicted"/>
<sequence>MVTYSENPKTLEEIQASIQKHLGDPGRKNPSYSIGRPSKTSNRLCFVSFATGDLRYEVEPDLLQIVAKSWRLNLNLKSFLVKTEFAKDRFCLFIEMHPDADHRHFSSVLRELTSTKHPTFYSRILRAFRRLEEDLPATRIDEATAAPTDYLVAVEALSSAPETTQLIAEDPLIAARFRGLKRKQQILEAAGGALTSEQVSEVLGISRQAVDKRRASNQLLALTQGKRGYSYPSFQFEDGKTITGLEEVLGELKDLDPWMQMVFFTSPNDRLEGKPPLGKLKKGLVSEVKAVASGYGEQGAV</sequence>
<accession>A0ABW1ECN5</accession>
<evidence type="ECO:0000313" key="2">
    <source>
        <dbReference type="Proteomes" id="UP001596091"/>
    </source>
</evidence>